<dbReference type="PRINTS" id="PR00502">
    <property type="entry name" value="NUDIXFAMILY"/>
</dbReference>
<dbReference type="Pfam" id="PF00293">
    <property type="entry name" value="NUDIX"/>
    <property type="match status" value="1"/>
</dbReference>
<comment type="cofactor">
    <cofactor evidence="1">
        <name>Mg(2+)</name>
        <dbReference type="ChEBI" id="CHEBI:18420"/>
    </cofactor>
</comment>
<dbReference type="RefSeq" id="WP_159900817.1">
    <property type="nucleotide sequence ID" value="NZ_BAABFX010000019.1"/>
</dbReference>
<evidence type="ECO:0000256" key="4">
    <source>
        <dbReference type="ARBA" id="ARBA00022842"/>
    </source>
</evidence>
<dbReference type="InterPro" id="IPR020476">
    <property type="entry name" value="Nudix_hydrolase"/>
</dbReference>
<dbReference type="PANTHER" id="PTHR43046">
    <property type="entry name" value="GDP-MANNOSE MANNOSYL HYDROLASE"/>
    <property type="match status" value="1"/>
</dbReference>
<dbReference type="InterPro" id="IPR015797">
    <property type="entry name" value="NUDIX_hydrolase-like_dom_sf"/>
</dbReference>
<accession>A0ABP8JI13</accession>
<evidence type="ECO:0000256" key="5">
    <source>
        <dbReference type="RuleBase" id="RU003476"/>
    </source>
</evidence>
<dbReference type="Proteomes" id="UP001500390">
    <property type="component" value="Unassembled WGS sequence"/>
</dbReference>
<evidence type="ECO:0000256" key="3">
    <source>
        <dbReference type="ARBA" id="ARBA00022801"/>
    </source>
</evidence>
<proteinExistence type="inferred from homology"/>
<dbReference type="EMBL" id="BAABFX010000019">
    <property type="protein sequence ID" value="GAA4391136.1"/>
    <property type="molecule type" value="Genomic_DNA"/>
</dbReference>
<dbReference type="PROSITE" id="PS51462">
    <property type="entry name" value="NUDIX"/>
    <property type="match status" value="1"/>
</dbReference>
<evidence type="ECO:0000256" key="1">
    <source>
        <dbReference type="ARBA" id="ARBA00001946"/>
    </source>
</evidence>
<dbReference type="GO" id="GO:0016787">
    <property type="term" value="F:hydrolase activity"/>
    <property type="evidence" value="ECO:0007669"/>
    <property type="project" value="UniProtKB-KW"/>
</dbReference>
<dbReference type="SUPFAM" id="SSF55811">
    <property type="entry name" value="Nudix"/>
    <property type="match status" value="1"/>
</dbReference>
<comment type="caution">
    <text evidence="7">The sequence shown here is derived from an EMBL/GenBank/DDBJ whole genome shotgun (WGS) entry which is preliminary data.</text>
</comment>
<dbReference type="Gene3D" id="3.90.79.10">
    <property type="entry name" value="Nucleoside Triphosphate Pyrophosphohydrolase"/>
    <property type="match status" value="1"/>
</dbReference>
<gene>
    <name evidence="7" type="ORF">GCM10023153_08700</name>
</gene>
<evidence type="ECO:0000256" key="2">
    <source>
        <dbReference type="ARBA" id="ARBA00005582"/>
    </source>
</evidence>
<sequence length="168" mass="18815">MARSETESERLKRIAILNARLPRTRAIAQGVLRDPKGRVLLCELSYKREWDLPGGVVDPGESPATCVEREIFEELGLSVTVGRLLAVNWLPPWRGWDDALLYLFDLGVHHAGELDPALYLRREIAGAHWRSIADAAAHVAPYTARMLEVAADAEHPLYLENSEPGRTR</sequence>
<feature type="domain" description="Nudix hydrolase" evidence="6">
    <location>
        <begin position="22"/>
        <end position="152"/>
    </location>
</feature>
<dbReference type="PROSITE" id="PS00893">
    <property type="entry name" value="NUDIX_BOX"/>
    <property type="match status" value="1"/>
</dbReference>
<dbReference type="InterPro" id="IPR020084">
    <property type="entry name" value="NUDIX_hydrolase_CS"/>
</dbReference>
<reference evidence="8" key="1">
    <citation type="journal article" date="2019" name="Int. J. Syst. Evol. Microbiol.">
        <title>The Global Catalogue of Microorganisms (GCM) 10K type strain sequencing project: providing services to taxonomists for standard genome sequencing and annotation.</title>
        <authorList>
            <consortium name="The Broad Institute Genomics Platform"/>
            <consortium name="The Broad Institute Genome Sequencing Center for Infectious Disease"/>
            <person name="Wu L."/>
            <person name="Ma J."/>
        </authorList>
    </citation>
    <scope>NUCLEOTIDE SEQUENCE [LARGE SCALE GENOMIC DNA]</scope>
    <source>
        <strain evidence="8">JCM 17738</strain>
    </source>
</reference>
<dbReference type="CDD" id="cd18876">
    <property type="entry name" value="NUDIX_Hydrolase"/>
    <property type="match status" value="1"/>
</dbReference>
<evidence type="ECO:0000313" key="8">
    <source>
        <dbReference type="Proteomes" id="UP001500390"/>
    </source>
</evidence>
<keyword evidence="4" id="KW-0460">Magnesium</keyword>
<dbReference type="InterPro" id="IPR000086">
    <property type="entry name" value="NUDIX_hydrolase_dom"/>
</dbReference>
<dbReference type="PANTHER" id="PTHR43046:SF12">
    <property type="entry name" value="GDP-MANNOSE MANNOSYL HYDROLASE"/>
    <property type="match status" value="1"/>
</dbReference>
<keyword evidence="3 5" id="KW-0378">Hydrolase</keyword>
<name>A0ABP8JI13_9MICO</name>
<evidence type="ECO:0000259" key="6">
    <source>
        <dbReference type="PROSITE" id="PS51462"/>
    </source>
</evidence>
<comment type="similarity">
    <text evidence="2 5">Belongs to the Nudix hydrolase family.</text>
</comment>
<protein>
    <submittedName>
        <fullName evidence="7">NUDIX hydrolase</fullName>
    </submittedName>
</protein>
<evidence type="ECO:0000313" key="7">
    <source>
        <dbReference type="EMBL" id="GAA4391136.1"/>
    </source>
</evidence>
<organism evidence="7 8">
    <name type="scientific">Ornithinibacter aureus</name>
    <dbReference type="NCBI Taxonomy" id="622664"/>
    <lineage>
        <taxon>Bacteria</taxon>
        <taxon>Bacillati</taxon>
        <taxon>Actinomycetota</taxon>
        <taxon>Actinomycetes</taxon>
        <taxon>Micrococcales</taxon>
        <taxon>Intrasporangiaceae</taxon>
        <taxon>Ornithinibacter</taxon>
    </lineage>
</organism>
<keyword evidence="8" id="KW-1185">Reference proteome</keyword>